<protein>
    <submittedName>
        <fullName evidence="1">Uncharacterized protein</fullName>
    </submittedName>
</protein>
<name>A0A8T2RHU4_CERRI</name>
<keyword evidence="2" id="KW-1185">Reference proteome</keyword>
<dbReference type="EMBL" id="CM035432">
    <property type="protein sequence ID" value="KAH7295158.1"/>
    <property type="molecule type" value="Genomic_DNA"/>
</dbReference>
<dbReference type="Proteomes" id="UP000825935">
    <property type="component" value="Chromosome 27"/>
</dbReference>
<sequence>MVPALASCVHACTERCPTSLCRSEWKLTAHLVMHIGFHLCALCREAPFRSKQGTKAQQLVLLFHSLLCL</sequence>
<dbReference type="AlphaFoldDB" id="A0A8T2RHU4"/>
<gene>
    <name evidence="1" type="ORF">KP509_27G035400</name>
</gene>
<evidence type="ECO:0000313" key="1">
    <source>
        <dbReference type="EMBL" id="KAH7295158.1"/>
    </source>
</evidence>
<reference evidence="1 2" key="1">
    <citation type="submission" date="2021-08" db="EMBL/GenBank/DDBJ databases">
        <title>WGS assembly of Ceratopteris richardii.</title>
        <authorList>
            <person name="Marchant D.B."/>
            <person name="Chen G."/>
            <person name="Jenkins J."/>
            <person name="Shu S."/>
            <person name="Leebens-Mack J."/>
            <person name="Grimwood J."/>
            <person name="Schmutz J."/>
            <person name="Soltis P."/>
            <person name="Soltis D."/>
            <person name="Chen Z.-H."/>
        </authorList>
    </citation>
    <scope>NUCLEOTIDE SEQUENCE [LARGE SCALE GENOMIC DNA]</scope>
    <source>
        <strain evidence="1">Whitten #5841</strain>
        <tissue evidence="1">Leaf</tissue>
    </source>
</reference>
<proteinExistence type="predicted"/>
<comment type="caution">
    <text evidence="1">The sequence shown here is derived from an EMBL/GenBank/DDBJ whole genome shotgun (WGS) entry which is preliminary data.</text>
</comment>
<evidence type="ECO:0000313" key="2">
    <source>
        <dbReference type="Proteomes" id="UP000825935"/>
    </source>
</evidence>
<accession>A0A8T2RHU4</accession>
<organism evidence="1 2">
    <name type="scientific">Ceratopteris richardii</name>
    <name type="common">Triangle waterfern</name>
    <dbReference type="NCBI Taxonomy" id="49495"/>
    <lineage>
        <taxon>Eukaryota</taxon>
        <taxon>Viridiplantae</taxon>
        <taxon>Streptophyta</taxon>
        <taxon>Embryophyta</taxon>
        <taxon>Tracheophyta</taxon>
        <taxon>Polypodiopsida</taxon>
        <taxon>Polypodiidae</taxon>
        <taxon>Polypodiales</taxon>
        <taxon>Pteridineae</taxon>
        <taxon>Pteridaceae</taxon>
        <taxon>Parkerioideae</taxon>
        <taxon>Ceratopteris</taxon>
    </lineage>
</organism>